<reference evidence="7" key="1">
    <citation type="submission" date="2012-02" db="EMBL/GenBank/DDBJ databases">
        <title>The complete genome of Solitalea canadensis DSM 3403.</title>
        <authorList>
            <consortium name="US DOE Joint Genome Institute (JGI-PGF)"/>
            <person name="Lucas S."/>
            <person name="Copeland A."/>
            <person name="Lapidus A."/>
            <person name="Glavina del Rio T."/>
            <person name="Dalin E."/>
            <person name="Tice H."/>
            <person name="Bruce D."/>
            <person name="Goodwin L."/>
            <person name="Pitluck S."/>
            <person name="Peters L."/>
            <person name="Ovchinnikova G."/>
            <person name="Lu M."/>
            <person name="Kyrpides N."/>
            <person name="Mavromatis K."/>
            <person name="Ivanova N."/>
            <person name="Brettin T."/>
            <person name="Detter J.C."/>
            <person name="Han C."/>
            <person name="Larimer F."/>
            <person name="Land M."/>
            <person name="Hauser L."/>
            <person name="Markowitz V."/>
            <person name="Cheng J.-F."/>
            <person name="Hugenholtz P."/>
            <person name="Woyke T."/>
            <person name="Wu D."/>
            <person name="Spring S."/>
            <person name="Schroeder M."/>
            <person name="Kopitz M."/>
            <person name="Brambilla E."/>
            <person name="Klenk H.-P."/>
            <person name="Eisen J.A."/>
        </authorList>
    </citation>
    <scope>NUCLEOTIDE SEQUENCE</scope>
    <source>
        <strain evidence="7">DSM 3403</strain>
    </source>
</reference>
<sequence>MSNYKISRKDARTQSNLNLGSLATWRAISFSLLFFLVSCTQEKPKEHDHAAETKNKAAEVYSCSMHPNVRSDKPGNCPICGMPLTKIAGSEAKHEERTLHLAPVQLVTANIKTDSIRMGNLNANITLTAKTNYNRQAQDVISARVAGRIERMFVRNPGEQISAGQKLYELYSEELQSTQQEYLISLKQQKAFEAVSVDMSRAINSLERKMELWGMSKSQIHQIATSGKVSPTITVYSKQSGTVTEILKNEGEYVAEGDAVLNLAKLNEIWIEAEVFDNELAVLAKKPKIEVELEAFPGKLYPASVVFDNPHMRGVSNVNLLTLKINNNLDLKPGMLASVHLSTGENNEITVPKSAIAFGEHMNHAWIRRPDGSFERREVKLGKENKRSVQLISGVHIGEVIVTSGVYLLDSEYTLKFGTAMGHQH</sequence>
<dbReference type="GO" id="GO:0016020">
    <property type="term" value="C:membrane"/>
    <property type="evidence" value="ECO:0007669"/>
    <property type="project" value="InterPro"/>
</dbReference>
<feature type="domain" description="CzcB-like C-terminal circularly permuted SH3-like" evidence="6">
    <location>
        <begin position="349"/>
        <end position="409"/>
    </location>
</feature>
<evidence type="ECO:0000259" key="6">
    <source>
        <dbReference type="Pfam" id="PF25975"/>
    </source>
</evidence>
<feature type="domain" description="CusB-like barrel-sandwich hybrid" evidence="4">
    <location>
        <begin position="139"/>
        <end position="263"/>
    </location>
</feature>
<dbReference type="OrthoDB" id="9806939at2"/>
<feature type="domain" description="Heavy metal binding" evidence="3">
    <location>
        <begin position="60"/>
        <end position="86"/>
    </location>
</feature>
<evidence type="ECO:0000259" key="3">
    <source>
        <dbReference type="Pfam" id="PF19335"/>
    </source>
</evidence>
<comment type="similarity">
    <text evidence="1">Belongs to the membrane fusion protein (MFP) (TC 8.A.1) family.</text>
</comment>
<evidence type="ECO:0000259" key="5">
    <source>
        <dbReference type="Pfam" id="PF25954"/>
    </source>
</evidence>
<dbReference type="STRING" id="929556.Solca_2538"/>
<accession>H8KUT8</accession>
<dbReference type="PANTHER" id="PTHR30097">
    <property type="entry name" value="CATION EFFLUX SYSTEM PROTEIN CUSB"/>
    <property type="match status" value="1"/>
</dbReference>
<dbReference type="GO" id="GO:0022857">
    <property type="term" value="F:transmembrane transporter activity"/>
    <property type="evidence" value="ECO:0007669"/>
    <property type="project" value="InterPro"/>
</dbReference>
<feature type="domain" description="CusB-like beta-barrel" evidence="5">
    <location>
        <begin position="269"/>
        <end position="343"/>
    </location>
</feature>
<organism evidence="7 8">
    <name type="scientific">Solitalea canadensis (strain ATCC 29591 / DSM 3403 / JCM 21819 / LMG 8368 / NBRC 15130 / NCIMB 12057 / USAM 9D)</name>
    <name type="common">Flexibacter canadensis</name>
    <dbReference type="NCBI Taxonomy" id="929556"/>
    <lineage>
        <taxon>Bacteria</taxon>
        <taxon>Pseudomonadati</taxon>
        <taxon>Bacteroidota</taxon>
        <taxon>Sphingobacteriia</taxon>
        <taxon>Sphingobacteriales</taxon>
        <taxon>Sphingobacteriaceae</taxon>
        <taxon>Solitalea</taxon>
    </lineage>
</organism>
<keyword evidence="8" id="KW-1185">Reference proteome</keyword>
<name>H8KUT8_SOLCM</name>
<dbReference type="HOGENOM" id="CLU_018816_13_1_10"/>
<evidence type="ECO:0000256" key="2">
    <source>
        <dbReference type="ARBA" id="ARBA00022448"/>
    </source>
</evidence>
<dbReference type="PANTHER" id="PTHR30097:SF15">
    <property type="entry name" value="CATION EFFLUX SYSTEM PROTEIN CUSB"/>
    <property type="match status" value="1"/>
</dbReference>
<dbReference type="GO" id="GO:0030288">
    <property type="term" value="C:outer membrane-bounded periplasmic space"/>
    <property type="evidence" value="ECO:0007669"/>
    <property type="project" value="TreeGrafter"/>
</dbReference>
<dbReference type="InterPro" id="IPR058790">
    <property type="entry name" value="BSH_CusB"/>
</dbReference>
<dbReference type="eggNOG" id="COG0845">
    <property type="taxonomic scope" value="Bacteria"/>
</dbReference>
<evidence type="ECO:0000256" key="1">
    <source>
        <dbReference type="ARBA" id="ARBA00009477"/>
    </source>
</evidence>
<dbReference type="InterPro" id="IPR058649">
    <property type="entry name" value="CzcB_C"/>
</dbReference>
<dbReference type="InterPro" id="IPR051909">
    <property type="entry name" value="MFP_Cation_Efflux"/>
</dbReference>
<dbReference type="RefSeq" id="WP_014680799.1">
    <property type="nucleotide sequence ID" value="NC_017770.1"/>
</dbReference>
<dbReference type="GO" id="GO:0046914">
    <property type="term" value="F:transition metal ion binding"/>
    <property type="evidence" value="ECO:0007669"/>
    <property type="project" value="TreeGrafter"/>
</dbReference>
<keyword evidence="2" id="KW-0813">Transport</keyword>
<evidence type="ECO:0000313" key="7">
    <source>
        <dbReference type="EMBL" id="AFD07572.1"/>
    </source>
</evidence>
<dbReference type="Gene3D" id="2.40.420.20">
    <property type="match status" value="1"/>
</dbReference>
<dbReference type="Gene3D" id="2.40.30.170">
    <property type="match status" value="1"/>
</dbReference>
<dbReference type="KEGG" id="scn:Solca_2538"/>
<dbReference type="Pfam" id="PF25954">
    <property type="entry name" value="Beta-barrel_RND_2"/>
    <property type="match status" value="1"/>
</dbReference>
<dbReference type="Proteomes" id="UP000007590">
    <property type="component" value="Chromosome"/>
</dbReference>
<dbReference type="AlphaFoldDB" id="H8KUT8"/>
<gene>
    <name evidence="7" type="ordered locus">Solca_2538</name>
</gene>
<dbReference type="InterPro" id="IPR006143">
    <property type="entry name" value="RND_pump_MFP"/>
</dbReference>
<dbReference type="Pfam" id="PF25975">
    <property type="entry name" value="CzcB_C"/>
    <property type="match status" value="1"/>
</dbReference>
<dbReference type="Pfam" id="PF19335">
    <property type="entry name" value="HMBD"/>
    <property type="match status" value="1"/>
</dbReference>
<protein>
    <submittedName>
        <fullName evidence="7">RND family efflux transporter, MFP subunit</fullName>
    </submittedName>
</protein>
<dbReference type="InterPro" id="IPR045800">
    <property type="entry name" value="HMBD"/>
</dbReference>
<dbReference type="InterPro" id="IPR058792">
    <property type="entry name" value="Beta-barrel_RND_2"/>
</dbReference>
<evidence type="ECO:0000313" key="8">
    <source>
        <dbReference type="Proteomes" id="UP000007590"/>
    </source>
</evidence>
<evidence type="ECO:0000259" key="4">
    <source>
        <dbReference type="Pfam" id="PF25919"/>
    </source>
</evidence>
<dbReference type="Pfam" id="PF25919">
    <property type="entry name" value="BSH_CusB"/>
    <property type="match status" value="1"/>
</dbReference>
<dbReference type="EMBL" id="CP003349">
    <property type="protein sequence ID" value="AFD07572.1"/>
    <property type="molecule type" value="Genomic_DNA"/>
</dbReference>
<dbReference type="SUPFAM" id="SSF111369">
    <property type="entry name" value="HlyD-like secretion proteins"/>
    <property type="match status" value="1"/>
</dbReference>
<dbReference type="GO" id="GO:0060003">
    <property type="term" value="P:copper ion export"/>
    <property type="evidence" value="ECO:0007669"/>
    <property type="project" value="TreeGrafter"/>
</dbReference>
<dbReference type="GO" id="GO:0015679">
    <property type="term" value="P:plasma membrane copper ion transport"/>
    <property type="evidence" value="ECO:0007669"/>
    <property type="project" value="TreeGrafter"/>
</dbReference>
<proteinExistence type="inferred from homology"/>
<dbReference type="NCBIfam" id="TIGR01730">
    <property type="entry name" value="RND_mfp"/>
    <property type="match status" value="1"/>
</dbReference>